<dbReference type="PANTHER" id="PTHR33991">
    <property type="entry name" value="DNA REPAIR PROTEIN RECO"/>
    <property type="match status" value="1"/>
</dbReference>
<protein>
    <recommendedName>
        <fullName evidence="2 7">DNA repair protein RecO</fullName>
    </recommendedName>
    <alternativeName>
        <fullName evidence="6 7">Recombination protein O</fullName>
    </alternativeName>
</protein>
<dbReference type="EMBL" id="WTUW01000002">
    <property type="protein sequence ID" value="MZR31084.1"/>
    <property type="molecule type" value="Genomic_DNA"/>
</dbReference>
<comment type="similarity">
    <text evidence="1 7">Belongs to the RecO family.</text>
</comment>
<dbReference type="InterPro" id="IPR042242">
    <property type="entry name" value="RecO_C"/>
</dbReference>
<dbReference type="Proteomes" id="UP000476030">
    <property type="component" value="Unassembled WGS sequence"/>
</dbReference>
<organism evidence="9 10">
    <name type="scientific">Sneathiella litorea</name>
    <dbReference type="NCBI Taxonomy" id="2606216"/>
    <lineage>
        <taxon>Bacteria</taxon>
        <taxon>Pseudomonadati</taxon>
        <taxon>Pseudomonadota</taxon>
        <taxon>Alphaproteobacteria</taxon>
        <taxon>Sneathiellales</taxon>
        <taxon>Sneathiellaceae</taxon>
        <taxon>Sneathiella</taxon>
    </lineage>
</organism>
<proteinExistence type="inferred from homology"/>
<dbReference type="Gene3D" id="1.20.1440.120">
    <property type="entry name" value="Recombination protein O, C-terminal domain"/>
    <property type="match status" value="1"/>
</dbReference>
<dbReference type="InterPro" id="IPR037278">
    <property type="entry name" value="ARFGAP/RecO"/>
</dbReference>
<dbReference type="HAMAP" id="MF_00201">
    <property type="entry name" value="RecO"/>
    <property type="match status" value="1"/>
</dbReference>
<keyword evidence="5 7" id="KW-0234">DNA repair</keyword>
<dbReference type="InterPro" id="IPR012340">
    <property type="entry name" value="NA-bd_OB-fold"/>
</dbReference>
<evidence type="ECO:0000256" key="2">
    <source>
        <dbReference type="ARBA" id="ARBA00021310"/>
    </source>
</evidence>
<evidence type="ECO:0000256" key="4">
    <source>
        <dbReference type="ARBA" id="ARBA00023172"/>
    </source>
</evidence>
<evidence type="ECO:0000256" key="5">
    <source>
        <dbReference type="ARBA" id="ARBA00023204"/>
    </source>
</evidence>
<dbReference type="RefSeq" id="WP_161315613.1">
    <property type="nucleotide sequence ID" value="NZ_WTUW01000002.1"/>
</dbReference>
<sequence length="262" mass="28685">MQWNDSGLILSVRKHGENSVIIHAFTRENGLYGGLVRGGVGRRLRGILQPGNEVELTWRSRLSEQLGTFTVELRKSRASSLFDAPSALAGASSALALLDIVLPEREPHGALYNATLLLFDALADQPDIWPLLLARWELGLLTEIGFGLDLTHCAATGVTQDLIYVSPKSGRAVSAGAGVPYRERLLPLPSFLRARSLNPDAVEEATTEDILAGLELTGYFIEKFIGEHHPKVHLSARERMLVTLRRRHAPDSGKIITENDPA</sequence>
<dbReference type="GO" id="GO:0006310">
    <property type="term" value="P:DNA recombination"/>
    <property type="evidence" value="ECO:0007669"/>
    <property type="project" value="UniProtKB-UniRule"/>
</dbReference>
<comment type="function">
    <text evidence="7">Involved in DNA repair and RecF pathway recombination.</text>
</comment>
<dbReference type="NCBIfam" id="TIGR00613">
    <property type="entry name" value="reco"/>
    <property type="match status" value="1"/>
</dbReference>
<dbReference type="PANTHER" id="PTHR33991:SF1">
    <property type="entry name" value="DNA REPAIR PROTEIN RECO"/>
    <property type="match status" value="1"/>
</dbReference>
<evidence type="ECO:0000259" key="8">
    <source>
        <dbReference type="Pfam" id="PF11967"/>
    </source>
</evidence>
<gene>
    <name evidence="7 9" type="primary">recO</name>
    <name evidence="9" type="ORF">GQE98_10615</name>
</gene>
<reference evidence="9 10" key="1">
    <citation type="submission" date="2019-12" db="EMBL/GenBank/DDBJ databases">
        <title>Snethiella sp. nov. sp. isolated from sea sand.</title>
        <authorList>
            <person name="Kim J."/>
            <person name="Jeong S.E."/>
            <person name="Jung H.S."/>
            <person name="Jeon C.O."/>
        </authorList>
    </citation>
    <scope>NUCLEOTIDE SEQUENCE [LARGE SCALE GENOMIC DNA]</scope>
    <source>
        <strain evidence="9 10">DP05</strain>
    </source>
</reference>
<keyword evidence="10" id="KW-1185">Reference proteome</keyword>
<name>A0A6L8W9A6_9PROT</name>
<dbReference type="Pfam" id="PF11967">
    <property type="entry name" value="RecO_N"/>
    <property type="match status" value="1"/>
</dbReference>
<keyword evidence="4 7" id="KW-0233">DNA recombination</keyword>
<evidence type="ECO:0000256" key="6">
    <source>
        <dbReference type="ARBA" id="ARBA00033409"/>
    </source>
</evidence>
<dbReference type="InterPro" id="IPR003717">
    <property type="entry name" value="RecO"/>
</dbReference>
<evidence type="ECO:0000256" key="7">
    <source>
        <dbReference type="HAMAP-Rule" id="MF_00201"/>
    </source>
</evidence>
<dbReference type="AlphaFoldDB" id="A0A6L8W9A6"/>
<evidence type="ECO:0000256" key="1">
    <source>
        <dbReference type="ARBA" id="ARBA00007452"/>
    </source>
</evidence>
<evidence type="ECO:0000313" key="9">
    <source>
        <dbReference type="EMBL" id="MZR31084.1"/>
    </source>
</evidence>
<dbReference type="SUPFAM" id="SSF57863">
    <property type="entry name" value="ArfGap/RecO-like zinc finger"/>
    <property type="match status" value="1"/>
</dbReference>
<dbReference type="GO" id="GO:0043590">
    <property type="term" value="C:bacterial nucleoid"/>
    <property type="evidence" value="ECO:0007669"/>
    <property type="project" value="TreeGrafter"/>
</dbReference>
<dbReference type="SUPFAM" id="SSF50249">
    <property type="entry name" value="Nucleic acid-binding proteins"/>
    <property type="match status" value="1"/>
</dbReference>
<dbReference type="Pfam" id="PF02565">
    <property type="entry name" value="RecO_C"/>
    <property type="match status" value="1"/>
</dbReference>
<accession>A0A6L8W9A6</accession>
<dbReference type="GO" id="GO:0006302">
    <property type="term" value="P:double-strand break repair"/>
    <property type="evidence" value="ECO:0007669"/>
    <property type="project" value="TreeGrafter"/>
</dbReference>
<keyword evidence="3 7" id="KW-0227">DNA damage</keyword>
<dbReference type="InterPro" id="IPR022572">
    <property type="entry name" value="DNA_rep/recomb_RecO_N"/>
</dbReference>
<feature type="domain" description="DNA replication/recombination mediator RecO N-terminal" evidence="8">
    <location>
        <begin position="1"/>
        <end position="75"/>
    </location>
</feature>
<evidence type="ECO:0000313" key="10">
    <source>
        <dbReference type="Proteomes" id="UP000476030"/>
    </source>
</evidence>
<comment type="caution">
    <text evidence="9">The sequence shown here is derived from an EMBL/GenBank/DDBJ whole genome shotgun (WGS) entry which is preliminary data.</text>
</comment>
<evidence type="ECO:0000256" key="3">
    <source>
        <dbReference type="ARBA" id="ARBA00022763"/>
    </source>
</evidence>
<dbReference type="Gene3D" id="2.40.50.140">
    <property type="entry name" value="Nucleic acid-binding proteins"/>
    <property type="match status" value="1"/>
</dbReference>